<dbReference type="RefSeq" id="WP_345522330.1">
    <property type="nucleotide sequence ID" value="NZ_BAABKM010000002.1"/>
</dbReference>
<gene>
    <name evidence="2" type="ORF">GCM10023349_31480</name>
</gene>
<keyword evidence="1" id="KW-1133">Transmembrane helix</keyword>
<name>A0ABP8XPP9_9ACTN</name>
<keyword evidence="1" id="KW-0472">Membrane</keyword>
<feature type="transmembrane region" description="Helical" evidence="1">
    <location>
        <begin position="220"/>
        <end position="239"/>
    </location>
</feature>
<evidence type="ECO:0000313" key="2">
    <source>
        <dbReference type="EMBL" id="GAA4710247.1"/>
    </source>
</evidence>
<reference evidence="3" key="1">
    <citation type="journal article" date="2019" name="Int. J. Syst. Evol. Microbiol.">
        <title>The Global Catalogue of Microorganisms (GCM) 10K type strain sequencing project: providing services to taxonomists for standard genome sequencing and annotation.</title>
        <authorList>
            <consortium name="The Broad Institute Genomics Platform"/>
            <consortium name="The Broad Institute Genome Sequencing Center for Infectious Disease"/>
            <person name="Wu L."/>
            <person name="Ma J."/>
        </authorList>
    </citation>
    <scope>NUCLEOTIDE SEQUENCE [LARGE SCALE GENOMIC DNA]</scope>
    <source>
        <strain evidence="3">JCM 18531</strain>
    </source>
</reference>
<feature type="transmembrane region" description="Helical" evidence="1">
    <location>
        <begin position="181"/>
        <end position="200"/>
    </location>
</feature>
<evidence type="ECO:0000313" key="3">
    <source>
        <dbReference type="Proteomes" id="UP001499974"/>
    </source>
</evidence>
<proteinExistence type="predicted"/>
<evidence type="ECO:0000256" key="1">
    <source>
        <dbReference type="SAM" id="Phobius"/>
    </source>
</evidence>
<keyword evidence="1" id="KW-0812">Transmembrane</keyword>
<accession>A0ABP8XPP9</accession>
<comment type="caution">
    <text evidence="2">The sequence shown here is derived from an EMBL/GenBank/DDBJ whole genome shotgun (WGS) entry which is preliminary data.</text>
</comment>
<dbReference type="EMBL" id="BAABKM010000002">
    <property type="protein sequence ID" value="GAA4710247.1"/>
    <property type="molecule type" value="Genomic_DNA"/>
</dbReference>
<protein>
    <recommendedName>
        <fullName evidence="4">DUF3592 domain-containing protein</fullName>
    </recommendedName>
</protein>
<sequence length="240" mass="26256">MSAEAIAAPTTRQRRPRLGDLAHCGIAWALLICCVALLVTGLVVGERTSSYGDLRAAVARGDVDSVVVTGGMAESYIGRQDVTVHWRDGVFRYQAQVVEQHPQRRTETRAGRPVVYSVEGDLAERDAGVVVERRPHDFPEYNEVYGWRLPEWTSAATFVVGFTGLLLLISGPPPRRATRWAWFWLMWTAPPVGFLAFVVLSGVLSPRPPAQRGRRLTGGWAFLLAGVVGVAFSAVLAAFV</sequence>
<organism evidence="2 3">
    <name type="scientific">Nocardioides conyzicola</name>
    <dbReference type="NCBI Taxonomy" id="1651781"/>
    <lineage>
        <taxon>Bacteria</taxon>
        <taxon>Bacillati</taxon>
        <taxon>Actinomycetota</taxon>
        <taxon>Actinomycetes</taxon>
        <taxon>Propionibacteriales</taxon>
        <taxon>Nocardioidaceae</taxon>
        <taxon>Nocardioides</taxon>
    </lineage>
</organism>
<dbReference type="Proteomes" id="UP001499974">
    <property type="component" value="Unassembled WGS sequence"/>
</dbReference>
<keyword evidence="3" id="KW-1185">Reference proteome</keyword>
<evidence type="ECO:0008006" key="4">
    <source>
        <dbReference type="Google" id="ProtNLM"/>
    </source>
</evidence>
<feature type="transmembrane region" description="Helical" evidence="1">
    <location>
        <begin position="21"/>
        <end position="44"/>
    </location>
</feature>
<feature type="transmembrane region" description="Helical" evidence="1">
    <location>
        <begin position="152"/>
        <end position="169"/>
    </location>
</feature>